<name>A0A5B0MS49_PUCGR</name>
<gene>
    <name evidence="1" type="ORF">PGTUg99_008715</name>
</gene>
<dbReference type="Proteomes" id="UP000325313">
    <property type="component" value="Unassembled WGS sequence"/>
</dbReference>
<protein>
    <submittedName>
        <fullName evidence="1">Uncharacterized protein</fullName>
    </submittedName>
</protein>
<evidence type="ECO:0000313" key="2">
    <source>
        <dbReference type="Proteomes" id="UP000325313"/>
    </source>
</evidence>
<evidence type="ECO:0000313" key="1">
    <source>
        <dbReference type="EMBL" id="KAA1078944.1"/>
    </source>
</evidence>
<accession>A0A5B0MS49</accession>
<dbReference type="EMBL" id="VDEP01000445">
    <property type="protein sequence ID" value="KAA1078944.1"/>
    <property type="molecule type" value="Genomic_DNA"/>
</dbReference>
<organism evidence="1 2">
    <name type="scientific">Puccinia graminis f. sp. tritici</name>
    <dbReference type="NCBI Taxonomy" id="56615"/>
    <lineage>
        <taxon>Eukaryota</taxon>
        <taxon>Fungi</taxon>
        <taxon>Dikarya</taxon>
        <taxon>Basidiomycota</taxon>
        <taxon>Pucciniomycotina</taxon>
        <taxon>Pucciniomycetes</taxon>
        <taxon>Pucciniales</taxon>
        <taxon>Pucciniaceae</taxon>
        <taxon>Puccinia</taxon>
    </lineage>
</organism>
<dbReference type="AlphaFoldDB" id="A0A5B0MS49"/>
<proteinExistence type="predicted"/>
<sequence length="118" mass="13276">MRINAPNIRYHYIKLGVIGGSMDEANDLNLYRIMKASMKDWFGEVDGLDPANLTTIWSKDHRQVVIKAPVGEAHKVINSISMHSSSFNPETSNHPLNLQILSHSHCLVNLSRNDRLGI</sequence>
<reference evidence="1 2" key="1">
    <citation type="submission" date="2019-05" db="EMBL/GenBank/DDBJ databases">
        <title>Emergence of the Ug99 lineage of the wheat stem rust pathogen through somatic hybridization.</title>
        <authorList>
            <person name="Li F."/>
            <person name="Upadhyaya N.M."/>
            <person name="Sperschneider J."/>
            <person name="Matny O."/>
            <person name="Nguyen-Phuc H."/>
            <person name="Mago R."/>
            <person name="Raley C."/>
            <person name="Miller M.E."/>
            <person name="Silverstein K.A.T."/>
            <person name="Henningsen E."/>
            <person name="Hirsch C.D."/>
            <person name="Visser B."/>
            <person name="Pretorius Z.A."/>
            <person name="Steffenson B.J."/>
            <person name="Schwessinger B."/>
            <person name="Dodds P.N."/>
            <person name="Figueroa M."/>
        </authorList>
    </citation>
    <scope>NUCLEOTIDE SEQUENCE [LARGE SCALE GENOMIC DNA]</scope>
    <source>
        <strain evidence="1 2">Ug99</strain>
    </source>
</reference>
<comment type="caution">
    <text evidence="1">The sequence shown here is derived from an EMBL/GenBank/DDBJ whole genome shotgun (WGS) entry which is preliminary data.</text>
</comment>